<reference evidence="2" key="1">
    <citation type="submission" date="2010-02" db="EMBL/GenBank/DDBJ databases">
        <title>Sequencing and annotation of the Blastocystis hominis genome.</title>
        <authorList>
            <person name="Wincker P."/>
        </authorList>
    </citation>
    <scope>NUCLEOTIDE SEQUENCE</scope>
    <source>
        <strain evidence="2">Singapore isolate B</strain>
    </source>
</reference>
<sequence>MLPRECAPQSAPSLRAERCETTIRLSPAASYTGEVLLGVPDGQGKLVDVTAGKLVYAGAWREGKFHGRGTRYAGELELESGEWEAGRFVRGRRVRADGAVEIGTFVNGALEGEGRVVFPSLAAVSGVWHEGRPVGRMRYALPGWEEFEYDEAEAEKEVKRRVVVKENYIYFRTTEVKGAIPDFLFYSNGDIFVGETQMRTRPHRGLFFHMMKRGYCRMEMNGGYPGMEIHDITVLVTENNKLKKVLFC</sequence>
<keyword evidence="3" id="KW-1185">Reference proteome</keyword>
<dbReference type="Gene3D" id="2.20.110.10">
    <property type="entry name" value="Histone H3 K4-specific methyltransferase SET7/9 N-terminal domain"/>
    <property type="match status" value="1"/>
</dbReference>
<dbReference type="InterPro" id="IPR003409">
    <property type="entry name" value="MORN"/>
</dbReference>
<evidence type="ECO:0000313" key="3">
    <source>
        <dbReference type="Proteomes" id="UP000008312"/>
    </source>
</evidence>
<name>D8LVS1_BLAHO</name>
<dbReference type="RefSeq" id="XP_012893958.1">
    <property type="nucleotide sequence ID" value="XM_013038504.1"/>
</dbReference>
<evidence type="ECO:0008006" key="4">
    <source>
        <dbReference type="Google" id="ProtNLM"/>
    </source>
</evidence>
<protein>
    <recommendedName>
        <fullName evidence="4">MORN repeat-containing protein 5</fullName>
    </recommendedName>
</protein>
<evidence type="ECO:0000256" key="1">
    <source>
        <dbReference type="ARBA" id="ARBA00022737"/>
    </source>
</evidence>
<evidence type="ECO:0000313" key="2">
    <source>
        <dbReference type="EMBL" id="CBK19910.2"/>
    </source>
</evidence>
<dbReference type="Proteomes" id="UP000008312">
    <property type="component" value="Unassembled WGS sequence"/>
</dbReference>
<dbReference type="PANTHER" id="PTHR43215:SF14">
    <property type="entry name" value="RADIAL SPOKE HEAD 1 HOMOLOG"/>
    <property type="match status" value="1"/>
</dbReference>
<dbReference type="GeneID" id="24917630"/>
<dbReference type="SUPFAM" id="SSF82185">
    <property type="entry name" value="Histone H3 K4-specific methyltransferase SET7/9 N-terminal domain"/>
    <property type="match status" value="1"/>
</dbReference>
<proteinExistence type="predicted"/>
<accession>D8LVS1</accession>
<dbReference type="OrthoDB" id="70770at2759"/>
<dbReference type="PANTHER" id="PTHR43215">
    <property type="entry name" value="RADIAL SPOKE HEAD 1 HOMOLOG"/>
    <property type="match status" value="1"/>
</dbReference>
<dbReference type="Pfam" id="PF02493">
    <property type="entry name" value="MORN"/>
    <property type="match status" value="3"/>
</dbReference>
<gene>
    <name evidence="2" type="ORF">GSBLH_T00000317001</name>
</gene>
<organism evidence="2">
    <name type="scientific">Blastocystis hominis</name>
    <dbReference type="NCBI Taxonomy" id="12968"/>
    <lineage>
        <taxon>Eukaryota</taxon>
        <taxon>Sar</taxon>
        <taxon>Stramenopiles</taxon>
        <taxon>Bigyra</taxon>
        <taxon>Opalozoa</taxon>
        <taxon>Opalinata</taxon>
        <taxon>Blastocystidae</taxon>
        <taxon>Blastocystis</taxon>
    </lineage>
</organism>
<keyword evidence="1" id="KW-0677">Repeat</keyword>
<dbReference type="AlphaFoldDB" id="D8LVS1"/>
<dbReference type="EMBL" id="FN668638">
    <property type="protein sequence ID" value="CBK19910.2"/>
    <property type="molecule type" value="Genomic_DNA"/>
</dbReference>
<dbReference type="InParanoid" id="D8LVS1"/>